<keyword evidence="3" id="KW-1185">Reference proteome</keyword>
<dbReference type="EMBL" id="PVWJ01000056">
    <property type="protein sequence ID" value="PSB02560.1"/>
    <property type="molecule type" value="Genomic_DNA"/>
</dbReference>
<evidence type="ECO:0000313" key="2">
    <source>
        <dbReference type="EMBL" id="PSB02560.1"/>
    </source>
</evidence>
<protein>
    <submittedName>
        <fullName evidence="2">Metallophosphatase</fullName>
    </submittedName>
</protein>
<organism evidence="2 3">
    <name type="scientific">Merismopedia glauca CCAP 1448/3</name>
    <dbReference type="NCBI Taxonomy" id="1296344"/>
    <lineage>
        <taxon>Bacteria</taxon>
        <taxon>Bacillati</taxon>
        <taxon>Cyanobacteriota</taxon>
        <taxon>Cyanophyceae</taxon>
        <taxon>Synechococcales</taxon>
        <taxon>Merismopediaceae</taxon>
        <taxon>Merismopedia</taxon>
    </lineage>
</organism>
<gene>
    <name evidence="2" type="ORF">C7B64_12585</name>
</gene>
<sequence>MSQWAIISGIEGNLTAYEAVLADLKRQKQTVDELYILGDAIAPTPESQKVIQRLKSPRIGELIPHICQGWWEEQLLILHCLGRTAEPTELIDEYGMEMTKTLWDAIPRSEIEWVRSLDFGFFELDCLLIHGSSVSVSDKLTPDTSPIQMLDRLMRMDANTLFCGRSGQAFEYEIQQGEVTSSLTALDRIHSPQAVLVKPRRIVGVGNVGRISGRATYTLYNPYTNLVEFKMVRYGSGKGFQTIKSQLKTSGTQFKRIKPHN</sequence>
<evidence type="ECO:0000256" key="1">
    <source>
        <dbReference type="SAM" id="Coils"/>
    </source>
</evidence>
<comment type="caution">
    <text evidence="2">The sequence shown here is derived from an EMBL/GenBank/DDBJ whole genome shotgun (WGS) entry which is preliminary data.</text>
</comment>
<dbReference type="OrthoDB" id="483014at2"/>
<feature type="coiled-coil region" evidence="1">
    <location>
        <begin position="7"/>
        <end position="34"/>
    </location>
</feature>
<dbReference type="InterPro" id="IPR029052">
    <property type="entry name" value="Metallo-depent_PP-like"/>
</dbReference>
<dbReference type="Gene3D" id="3.60.21.10">
    <property type="match status" value="1"/>
</dbReference>
<keyword evidence="1" id="KW-0175">Coiled coil</keyword>
<dbReference type="Proteomes" id="UP000238762">
    <property type="component" value="Unassembled WGS sequence"/>
</dbReference>
<evidence type="ECO:0000313" key="3">
    <source>
        <dbReference type="Proteomes" id="UP000238762"/>
    </source>
</evidence>
<dbReference type="AlphaFoldDB" id="A0A2T1C2R7"/>
<name>A0A2T1C2R7_9CYAN</name>
<proteinExistence type="predicted"/>
<accession>A0A2T1C2R7</accession>
<reference evidence="2 3" key="2">
    <citation type="submission" date="2018-03" db="EMBL/GenBank/DDBJ databases">
        <title>The ancient ancestry and fast evolution of plastids.</title>
        <authorList>
            <person name="Moore K.R."/>
            <person name="Magnabosco C."/>
            <person name="Momper L."/>
            <person name="Gold D.A."/>
            <person name="Bosak T."/>
            <person name="Fournier G.P."/>
        </authorList>
    </citation>
    <scope>NUCLEOTIDE SEQUENCE [LARGE SCALE GENOMIC DNA]</scope>
    <source>
        <strain evidence="2 3">CCAP 1448/3</strain>
    </source>
</reference>
<dbReference type="SUPFAM" id="SSF56300">
    <property type="entry name" value="Metallo-dependent phosphatases"/>
    <property type="match status" value="1"/>
</dbReference>
<dbReference type="RefSeq" id="WP_106289005.1">
    <property type="nucleotide sequence ID" value="NZ_CAWNTC010000054.1"/>
</dbReference>
<reference evidence="2 3" key="1">
    <citation type="submission" date="2018-02" db="EMBL/GenBank/DDBJ databases">
        <authorList>
            <person name="Cohen D.B."/>
            <person name="Kent A.D."/>
        </authorList>
    </citation>
    <scope>NUCLEOTIDE SEQUENCE [LARGE SCALE GENOMIC DNA]</scope>
    <source>
        <strain evidence="2 3">CCAP 1448/3</strain>
    </source>
</reference>